<dbReference type="AlphaFoldDB" id="A0A229YSC4"/>
<reference evidence="2 3" key="1">
    <citation type="submission" date="2018-08" db="EMBL/GenBank/DDBJ databases">
        <title>Draft genome sequences of two Aspergillus turcosus clinical strains isolated from bronchoalveolar lavage fluid: one azole-susceptible and the other azole-resistant.</title>
        <authorList>
            <person name="Parent-Michaud M."/>
            <person name="Dufresne P.J."/>
            <person name="Fournier E."/>
            <person name="Martineau C."/>
            <person name="Moreira S."/>
            <person name="Perkins V."/>
            <person name="De Repentigny L."/>
            <person name="Dufresne S.F."/>
        </authorList>
    </citation>
    <scope>NUCLEOTIDE SEQUENCE [LARGE SCALE GENOMIC DNA]</scope>
    <source>
        <strain evidence="2">HMR AF 1038</strain>
    </source>
</reference>
<evidence type="ECO:0000313" key="2">
    <source>
        <dbReference type="EMBL" id="RLL94210.1"/>
    </source>
</evidence>
<dbReference type="PANTHER" id="PTHR35179">
    <property type="entry name" value="PROTEIN CBG02620"/>
    <property type="match status" value="1"/>
</dbReference>
<evidence type="ECO:0008006" key="4">
    <source>
        <dbReference type="Google" id="ProtNLM"/>
    </source>
</evidence>
<dbReference type="STRING" id="1245748.A0A229YSC4"/>
<accession>A0A229YSC4</accession>
<evidence type="ECO:0000256" key="1">
    <source>
        <dbReference type="SAM" id="MobiDB-lite"/>
    </source>
</evidence>
<protein>
    <recommendedName>
        <fullName evidence="4">Geranylgeranyl pyrophosphate synthetase</fullName>
    </recommendedName>
</protein>
<dbReference type="Proteomes" id="UP000215289">
    <property type="component" value="Unassembled WGS sequence"/>
</dbReference>
<proteinExistence type="predicted"/>
<keyword evidence="3" id="KW-1185">Reference proteome</keyword>
<dbReference type="EMBL" id="NIDN02000224">
    <property type="protein sequence ID" value="RLL94210.1"/>
    <property type="molecule type" value="Genomic_DNA"/>
</dbReference>
<evidence type="ECO:0000313" key="3">
    <source>
        <dbReference type="Proteomes" id="UP000215289"/>
    </source>
</evidence>
<feature type="region of interest" description="Disordered" evidence="1">
    <location>
        <begin position="23"/>
        <end position="46"/>
    </location>
</feature>
<name>A0A229YSC4_9EURO</name>
<gene>
    <name evidence="2" type="ORF">CFD26_103434</name>
</gene>
<dbReference type="PANTHER" id="PTHR35179:SF2">
    <property type="entry name" value="START DOMAIN-CONTAINING PROTEIN"/>
    <property type="match status" value="1"/>
</dbReference>
<dbReference type="OrthoDB" id="5393654at2759"/>
<organism evidence="2 3">
    <name type="scientific">Aspergillus turcosus</name>
    <dbReference type="NCBI Taxonomy" id="1245748"/>
    <lineage>
        <taxon>Eukaryota</taxon>
        <taxon>Fungi</taxon>
        <taxon>Dikarya</taxon>
        <taxon>Ascomycota</taxon>
        <taxon>Pezizomycotina</taxon>
        <taxon>Eurotiomycetes</taxon>
        <taxon>Eurotiomycetidae</taxon>
        <taxon>Eurotiales</taxon>
        <taxon>Aspergillaceae</taxon>
        <taxon>Aspergillus</taxon>
        <taxon>Aspergillus subgen. Fumigati</taxon>
    </lineage>
</organism>
<comment type="caution">
    <text evidence="2">The sequence shown here is derived from an EMBL/GenBank/DDBJ whole genome shotgun (WGS) entry which is preliminary data.</text>
</comment>
<sequence>MSTHWRKTNTSYGRRGKYTSSYTRLGSYAGPGRKSDTVPEPPSPPLGSLLATIASNDLVGELQSTSPNATPQIKDCKLVASYTWLNARTPTLLVPGMPPTWTPLSNAVKLPEDKGEYFRDQNAARYPSHPMQPAIEAILTHDPNFESNEVDLIGCGSTLGNLLRFSRNVDLSKKYRIIVEVVGSTVFFIRRENSPTQKNPNVRGYGHTFPEAYTTWDSEVRGSESHQRIIKYNFAELTCVVRFEGDGYHADMVSKELTTSVEGSSREHTAERDLSAALENNTVSVRTPVADEKLTVWKGGQVIPQSAVFDLKTRTITRKNADILGEELPRLWISQIPNFVLAFHRFGVFEEIQTLDTRERVRLWEEEQKDNLRRFAALLKMLISFALGRPDGRFELIHDEDGTVLELREVEEDVPRALPERLKYRWTQRLVEGTKSLEEVKEPDDEELKHDWDNESEGSFKDYTACSASVCGYCGHCKY</sequence>